<dbReference type="EC" id="2.7.10.1" evidence="3"/>
<keyword evidence="14" id="KW-0472">Membrane</keyword>
<dbReference type="GO" id="GO:0016020">
    <property type="term" value="C:membrane"/>
    <property type="evidence" value="ECO:0007669"/>
    <property type="project" value="UniProtKB-SubCell"/>
</dbReference>
<keyword evidence="16" id="KW-0675">Receptor</keyword>
<keyword evidence="12" id="KW-0067">ATP-binding</keyword>
<evidence type="ECO:0000256" key="4">
    <source>
        <dbReference type="ARBA" id="ARBA00022512"/>
    </source>
</evidence>
<protein>
    <recommendedName>
        <fullName evidence="3">receptor protein-tyrosine kinase</fullName>
        <ecNumber evidence="3">2.7.10.1</ecNumber>
    </recommendedName>
</protein>
<evidence type="ECO:0000256" key="7">
    <source>
        <dbReference type="ARBA" id="ARBA00022679"/>
    </source>
</evidence>
<dbReference type="WBParaSite" id="Csp11.Scaffold630.g21392.t1">
    <property type="protein sequence ID" value="Csp11.Scaffold630.g21392.t1"/>
    <property type="gene ID" value="Csp11.Scaffold630.g21392"/>
</dbReference>
<dbReference type="eggNOG" id="KOG1025">
    <property type="taxonomic scope" value="Eukaryota"/>
</dbReference>
<evidence type="ECO:0000256" key="9">
    <source>
        <dbReference type="ARBA" id="ARBA00022729"/>
    </source>
</evidence>
<feature type="domain" description="Furin-like cysteine-rich" evidence="19">
    <location>
        <begin position="146"/>
        <end position="303"/>
    </location>
</feature>
<dbReference type="Proteomes" id="UP000095282">
    <property type="component" value="Unplaced"/>
</dbReference>
<dbReference type="Pfam" id="PF14843">
    <property type="entry name" value="GF_recep_IV"/>
    <property type="match status" value="1"/>
</dbReference>
<keyword evidence="15" id="KW-0829">Tyrosine-protein kinase</keyword>
<keyword evidence="13" id="KW-1133">Transmembrane helix</keyword>
<dbReference type="InterPro" id="IPR006211">
    <property type="entry name" value="Furin-like_Cys-rich_dom"/>
</dbReference>
<evidence type="ECO:0000256" key="16">
    <source>
        <dbReference type="ARBA" id="ARBA00023170"/>
    </source>
</evidence>
<evidence type="ECO:0000256" key="5">
    <source>
        <dbReference type="ARBA" id="ARBA00022525"/>
    </source>
</evidence>
<dbReference type="SUPFAM" id="SSF52058">
    <property type="entry name" value="L domain-like"/>
    <property type="match status" value="2"/>
</dbReference>
<dbReference type="InterPro" id="IPR000494">
    <property type="entry name" value="Rcpt_L-dom"/>
</dbReference>
<evidence type="ECO:0000259" key="21">
    <source>
        <dbReference type="Pfam" id="PF14843"/>
    </source>
</evidence>
<proteinExistence type="predicted"/>
<dbReference type="InterPro" id="IPR051648">
    <property type="entry name" value="CWI-Assembly_Regulator"/>
</dbReference>
<keyword evidence="8" id="KW-0812">Transmembrane</keyword>
<dbReference type="Gene3D" id="2.10.220.10">
    <property type="entry name" value="Hormone Receptor, Insulin-like Growth Factor Receptor 1, Chain A, domain 2"/>
    <property type="match status" value="2"/>
</dbReference>
<evidence type="ECO:0000313" key="23">
    <source>
        <dbReference type="WBParaSite" id="Csp11.Scaffold630.g21392.t1"/>
    </source>
</evidence>
<evidence type="ECO:0000313" key="22">
    <source>
        <dbReference type="Proteomes" id="UP000095282"/>
    </source>
</evidence>
<dbReference type="PANTHER" id="PTHR31018">
    <property type="entry name" value="SPORULATION-SPECIFIC PROTEIN-RELATED"/>
    <property type="match status" value="1"/>
</dbReference>
<accession>A0A1I7V182</accession>
<feature type="domain" description="Receptor L-domain" evidence="20">
    <location>
        <begin position="4"/>
        <end position="128"/>
    </location>
</feature>
<dbReference type="SMART" id="SM00261">
    <property type="entry name" value="FU"/>
    <property type="match status" value="3"/>
</dbReference>
<evidence type="ECO:0000256" key="18">
    <source>
        <dbReference type="ARBA" id="ARBA00051243"/>
    </source>
</evidence>
<evidence type="ECO:0000256" key="1">
    <source>
        <dbReference type="ARBA" id="ARBA00004191"/>
    </source>
</evidence>
<organism evidence="22 23">
    <name type="scientific">Caenorhabditis tropicalis</name>
    <dbReference type="NCBI Taxonomy" id="1561998"/>
    <lineage>
        <taxon>Eukaryota</taxon>
        <taxon>Metazoa</taxon>
        <taxon>Ecdysozoa</taxon>
        <taxon>Nematoda</taxon>
        <taxon>Chromadorea</taxon>
        <taxon>Rhabditida</taxon>
        <taxon>Rhabditina</taxon>
        <taxon>Rhabditomorpha</taxon>
        <taxon>Rhabditoidea</taxon>
        <taxon>Rhabditidae</taxon>
        <taxon>Peloderinae</taxon>
        <taxon>Caenorhabditis</taxon>
    </lineage>
</organism>
<evidence type="ECO:0000256" key="10">
    <source>
        <dbReference type="ARBA" id="ARBA00022741"/>
    </source>
</evidence>
<keyword evidence="17" id="KW-0325">Glycoprotein</keyword>
<dbReference type="SUPFAM" id="SSF57184">
    <property type="entry name" value="Growth factor receptor domain"/>
    <property type="match status" value="2"/>
</dbReference>
<dbReference type="Pfam" id="PF01030">
    <property type="entry name" value="Recep_L_domain"/>
    <property type="match status" value="2"/>
</dbReference>
<evidence type="ECO:0000256" key="3">
    <source>
        <dbReference type="ARBA" id="ARBA00011902"/>
    </source>
</evidence>
<dbReference type="InterPro" id="IPR032778">
    <property type="entry name" value="GF_recep_IV"/>
</dbReference>
<keyword evidence="5" id="KW-0964">Secreted</keyword>
<keyword evidence="10" id="KW-0547">Nucleotide-binding</keyword>
<dbReference type="InterPro" id="IPR009030">
    <property type="entry name" value="Growth_fac_rcpt_cys_sf"/>
</dbReference>
<dbReference type="GO" id="GO:0004714">
    <property type="term" value="F:transmembrane receptor protein tyrosine kinase activity"/>
    <property type="evidence" value="ECO:0007669"/>
    <property type="project" value="UniProtKB-EC"/>
</dbReference>
<keyword evidence="11" id="KW-0418">Kinase</keyword>
<sequence length="575" mass="66189">MYRGCRRVYGNLEITWIEADEIARWRNPKNISADDGSPLKSINFFDHLEEIRGSLIIYRANIEKISFPKLRVIYGDETFHDYSLYIHKNEKVHEVIMKELRVIRNGSVTIIDNPKMCYLADKIDWGEILHNNETQTVSVSNSHKQCYNNGESVTKCHEKCNGKCWGKGENDCQKVYRSVCPKFCSQCFFSNFTQSYECCDSSCLGGCFDRGPNNCVACSKYEMDGDCVDTCPPRKVFNHKSGRLVPNPNGRYQNGNHCVKECPPELLIENDVCVRHCSEGLYYDANKEVRECEKCAPNCPKICFVEHSLTREKLQDLRGCELIEGHLIIDGNVTYKELKVLESVRIVSEYIQIIKQDFYDLKFLRNLEIVEGRQVHNMKWVFTIFQCDNLAELNLNSLRIIKSGSVMIHDNHRLCYVNTVDWTSILKTKGESKDQSLELSGNRDADRCVEENEVCDKSCNHRGCWGSTPNDCLECRTWNYMGTCVSKCDTQGFLRNQTSMQCQKCSEECATCNGLGEFDCMECKHYTLFNPDFGNRMECVKECPEGTHVSNQDKIYARALNQHWDTVDVTNANTR</sequence>
<comment type="catalytic activity">
    <reaction evidence="18">
        <text>L-tyrosyl-[protein] + ATP = O-phospho-L-tyrosyl-[protein] + ADP + H(+)</text>
        <dbReference type="Rhea" id="RHEA:10596"/>
        <dbReference type="Rhea" id="RHEA-COMP:10136"/>
        <dbReference type="Rhea" id="RHEA-COMP:20101"/>
        <dbReference type="ChEBI" id="CHEBI:15378"/>
        <dbReference type="ChEBI" id="CHEBI:30616"/>
        <dbReference type="ChEBI" id="CHEBI:46858"/>
        <dbReference type="ChEBI" id="CHEBI:61978"/>
        <dbReference type="ChEBI" id="CHEBI:456216"/>
        <dbReference type="EC" id="2.7.10.1"/>
    </reaction>
</comment>
<evidence type="ECO:0000256" key="13">
    <source>
        <dbReference type="ARBA" id="ARBA00022989"/>
    </source>
</evidence>
<evidence type="ECO:0000256" key="12">
    <source>
        <dbReference type="ARBA" id="ARBA00022840"/>
    </source>
</evidence>
<keyword evidence="7" id="KW-0808">Transferase</keyword>
<evidence type="ECO:0000256" key="14">
    <source>
        <dbReference type="ARBA" id="ARBA00023136"/>
    </source>
</evidence>
<evidence type="ECO:0000256" key="11">
    <source>
        <dbReference type="ARBA" id="ARBA00022777"/>
    </source>
</evidence>
<evidence type="ECO:0000259" key="19">
    <source>
        <dbReference type="Pfam" id="PF00757"/>
    </source>
</evidence>
<dbReference type="STRING" id="1561998.A0A1I7V182"/>
<keyword evidence="22" id="KW-1185">Reference proteome</keyword>
<evidence type="ECO:0000256" key="15">
    <source>
        <dbReference type="ARBA" id="ARBA00023137"/>
    </source>
</evidence>
<evidence type="ECO:0000256" key="2">
    <source>
        <dbReference type="ARBA" id="ARBA00004479"/>
    </source>
</evidence>
<dbReference type="AlphaFoldDB" id="A0A1I7V182"/>
<evidence type="ECO:0000256" key="17">
    <source>
        <dbReference type="ARBA" id="ARBA00023180"/>
    </source>
</evidence>
<dbReference type="InterPro" id="IPR006212">
    <property type="entry name" value="Furin_repeat"/>
</dbReference>
<evidence type="ECO:0000259" key="20">
    <source>
        <dbReference type="Pfam" id="PF01030"/>
    </source>
</evidence>
<name>A0A1I7V182_9PELO</name>
<keyword evidence="6" id="KW-0597">Phosphoprotein</keyword>
<evidence type="ECO:0000256" key="6">
    <source>
        <dbReference type="ARBA" id="ARBA00022553"/>
    </source>
</evidence>
<feature type="domain" description="Receptor L-domain" evidence="20">
    <location>
        <begin position="319"/>
        <end position="425"/>
    </location>
</feature>
<dbReference type="CDD" id="cd00064">
    <property type="entry name" value="FU"/>
    <property type="match status" value="2"/>
</dbReference>
<dbReference type="GO" id="GO:0005524">
    <property type="term" value="F:ATP binding"/>
    <property type="evidence" value="ECO:0007669"/>
    <property type="project" value="UniProtKB-KW"/>
</dbReference>
<reference evidence="23" key="1">
    <citation type="submission" date="2016-11" db="UniProtKB">
        <authorList>
            <consortium name="WormBaseParasite"/>
        </authorList>
    </citation>
    <scope>IDENTIFICATION</scope>
</reference>
<dbReference type="InterPro" id="IPR036941">
    <property type="entry name" value="Rcpt_L-dom_sf"/>
</dbReference>
<dbReference type="FunFam" id="3.80.20.20:FF:000021">
    <property type="entry name" value="Receptor protein-tyrosine kinase"/>
    <property type="match status" value="1"/>
</dbReference>
<feature type="domain" description="Growth factor receptor" evidence="21">
    <location>
        <begin position="454"/>
        <end position="559"/>
    </location>
</feature>
<dbReference type="Pfam" id="PF00757">
    <property type="entry name" value="Furin-like"/>
    <property type="match status" value="1"/>
</dbReference>
<dbReference type="Gene3D" id="3.80.20.20">
    <property type="entry name" value="Receptor L-domain"/>
    <property type="match status" value="2"/>
</dbReference>
<dbReference type="PANTHER" id="PTHR31018:SF3">
    <property type="entry name" value="RECEPTOR PROTEIN-TYROSINE KINASE"/>
    <property type="match status" value="1"/>
</dbReference>
<evidence type="ECO:0000256" key="8">
    <source>
        <dbReference type="ARBA" id="ARBA00022692"/>
    </source>
</evidence>
<keyword evidence="4" id="KW-0134">Cell wall</keyword>
<comment type="subcellular location">
    <subcellularLocation>
        <location evidence="2">Membrane</location>
        <topology evidence="2">Single-pass type I membrane protein</topology>
    </subcellularLocation>
    <subcellularLocation>
        <location evidence="1">Secreted</location>
        <location evidence="1">Cell wall</location>
    </subcellularLocation>
</comment>
<keyword evidence="9" id="KW-0732">Signal</keyword>